<dbReference type="Pfam" id="PF03107">
    <property type="entry name" value="C1_2"/>
    <property type="match status" value="2"/>
</dbReference>
<dbReference type="EMBL" id="CAKMRJ010003334">
    <property type="protein sequence ID" value="CAH1432270.1"/>
    <property type="molecule type" value="Genomic_DNA"/>
</dbReference>
<name>A0AAU9NBH1_9ASTR</name>
<gene>
    <name evidence="3" type="ORF">LVIROSA_LOCUS18931</name>
</gene>
<dbReference type="InterPro" id="IPR053192">
    <property type="entry name" value="Vacuole_Formation_Reg"/>
</dbReference>
<keyword evidence="4" id="KW-1185">Reference proteome</keyword>
<feature type="domain" description="DC1" evidence="2">
    <location>
        <begin position="83"/>
        <end position="132"/>
    </location>
</feature>
<sequence length="341" mass="39978">MEEVEHEHELKLIDMHLKYADRHVEDDDEVVFLIAWGEIGTLCHRCRQQINLLHRYYYKCMGEMCTFSVHEFCYDLPKTLEHPLHPHPLILTRSRFGQSFENRCRICQTHHENSDVHYQCFFCDFFIYVSCALKIEKNTIHHPSHPHLLMSAIAKHILCECSACGKRHEGVFYQCTTCVGFTIHKDCAKLPRYLLIQERTDGAFYHIHPLTLSYSFPEEDQKAKHHPRCRVGTNGFYDTENLWIYKCDVCMYYAHLDCATSRGEPFMSIFSPAGSGKSIKNFEDVDHPHLLHLPFPDESYSLPKRLFFKESGTFVIDKEIAIQADKKNERIHEEFLASVIT</sequence>
<reference evidence="3 4" key="1">
    <citation type="submission" date="2022-01" db="EMBL/GenBank/DDBJ databases">
        <authorList>
            <person name="Xiong W."/>
            <person name="Schranz E."/>
        </authorList>
    </citation>
    <scope>NUCLEOTIDE SEQUENCE [LARGE SCALE GENOMIC DNA]</scope>
</reference>
<protein>
    <recommendedName>
        <fullName evidence="2">DC1 domain-containing protein</fullName>
    </recommendedName>
</protein>
<keyword evidence="1" id="KW-0677">Repeat</keyword>
<comment type="caution">
    <text evidence="3">The sequence shown here is derived from an EMBL/GenBank/DDBJ whole genome shotgun (WGS) entry which is preliminary data.</text>
</comment>
<dbReference type="PANTHER" id="PTHR32410">
    <property type="entry name" value="CYSTEINE/HISTIDINE-RICH C1 DOMAIN FAMILY PROTEIN"/>
    <property type="match status" value="1"/>
</dbReference>
<dbReference type="InterPro" id="IPR046349">
    <property type="entry name" value="C1-like_sf"/>
</dbReference>
<feature type="domain" description="DC1" evidence="2">
    <location>
        <begin position="143"/>
        <end position="188"/>
    </location>
</feature>
<dbReference type="AlphaFoldDB" id="A0AAU9NBH1"/>
<proteinExistence type="predicted"/>
<evidence type="ECO:0000256" key="1">
    <source>
        <dbReference type="ARBA" id="ARBA00022737"/>
    </source>
</evidence>
<evidence type="ECO:0000313" key="3">
    <source>
        <dbReference type="EMBL" id="CAH1432270.1"/>
    </source>
</evidence>
<dbReference type="InterPro" id="IPR004146">
    <property type="entry name" value="DC1"/>
</dbReference>
<accession>A0AAU9NBH1</accession>
<organism evidence="3 4">
    <name type="scientific">Lactuca virosa</name>
    <dbReference type="NCBI Taxonomy" id="75947"/>
    <lineage>
        <taxon>Eukaryota</taxon>
        <taxon>Viridiplantae</taxon>
        <taxon>Streptophyta</taxon>
        <taxon>Embryophyta</taxon>
        <taxon>Tracheophyta</taxon>
        <taxon>Spermatophyta</taxon>
        <taxon>Magnoliopsida</taxon>
        <taxon>eudicotyledons</taxon>
        <taxon>Gunneridae</taxon>
        <taxon>Pentapetalae</taxon>
        <taxon>asterids</taxon>
        <taxon>campanulids</taxon>
        <taxon>Asterales</taxon>
        <taxon>Asteraceae</taxon>
        <taxon>Cichorioideae</taxon>
        <taxon>Cichorieae</taxon>
        <taxon>Lactucinae</taxon>
        <taxon>Lactuca</taxon>
    </lineage>
</organism>
<dbReference type="PANTHER" id="PTHR32410:SF161">
    <property type="entry name" value="DC1, ZINC FINGER, RING_FYVE_PHD-TYPE-RELATED"/>
    <property type="match status" value="1"/>
</dbReference>
<dbReference type="SUPFAM" id="SSF57889">
    <property type="entry name" value="Cysteine-rich domain"/>
    <property type="match status" value="2"/>
</dbReference>
<dbReference type="Proteomes" id="UP001157418">
    <property type="component" value="Unassembled WGS sequence"/>
</dbReference>
<evidence type="ECO:0000313" key="4">
    <source>
        <dbReference type="Proteomes" id="UP001157418"/>
    </source>
</evidence>
<evidence type="ECO:0000259" key="2">
    <source>
        <dbReference type="Pfam" id="PF03107"/>
    </source>
</evidence>